<keyword evidence="3" id="KW-0804">Transcription</keyword>
<dbReference type="InterPro" id="IPR004111">
    <property type="entry name" value="Repressor_TetR_C"/>
</dbReference>
<dbReference type="PANTHER" id="PTHR30055:SF151">
    <property type="entry name" value="TRANSCRIPTIONAL REGULATORY PROTEIN"/>
    <property type="match status" value="1"/>
</dbReference>
<dbReference type="EMBL" id="JBHSBC010000003">
    <property type="protein sequence ID" value="MFC3979614.1"/>
    <property type="molecule type" value="Genomic_DNA"/>
</dbReference>
<dbReference type="InterPro" id="IPR009057">
    <property type="entry name" value="Homeodomain-like_sf"/>
</dbReference>
<accession>A0ABV8EU94</accession>
<dbReference type="SUPFAM" id="SSF48498">
    <property type="entry name" value="Tetracyclin repressor-like, C-terminal domain"/>
    <property type="match status" value="1"/>
</dbReference>
<dbReference type="Pfam" id="PF00440">
    <property type="entry name" value="TetR_N"/>
    <property type="match status" value="1"/>
</dbReference>
<dbReference type="Pfam" id="PF02909">
    <property type="entry name" value="TetR_C_1"/>
    <property type="match status" value="1"/>
</dbReference>
<sequence>MRDDTGNELPHALNVLWGRAKPKGRGRAPALSLERIVAAAVALADEEGLAALSMARLAERLGCAPMSLYRHVAGKDDLRLFMLDAAPGPPPEFDTAPADWRGSLTRWAVELFGVYARHPWIVQLVNSPPADPGQLAWLDAALRTLGGTPLDLRTRISVVMLVTHYVRGAAQLLTSMAAEPGEGADEAYAVLLTELVDPGRFPALAGAVRAGVFAPNPGAGPDDDFRAGLDHLLDGVGVAIERAARS</sequence>
<keyword evidence="2 4" id="KW-0238">DNA-binding</keyword>
<proteinExistence type="predicted"/>
<dbReference type="PROSITE" id="PS50977">
    <property type="entry name" value="HTH_TETR_2"/>
    <property type="match status" value="1"/>
</dbReference>
<evidence type="ECO:0000313" key="7">
    <source>
        <dbReference type="Proteomes" id="UP001595698"/>
    </source>
</evidence>
<dbReference type="PANTHER" id="PTHR30055">
    <property type="entry name" value="HTH-TYPE TRANSCRIPTIONAL REGULATOR RUTR"/>
    <property type="match status" value="1"/>
</dbReference>
<protein>
    <submittedName>
        <fullName evidence="6">TetR/AcrR family transcriptional regulator</fullName>
    </submittedName>
</protein>
<dbReference type="Gene3D" id="1.10.357.10">
    <property type="entry name" value="Tetracycline Repressor, domain 2"/>
    <property type="match status" value="1"/>
</dbReference>
<dbReference type="Proteomes" id="UP001595698">
    <property type="component" value="Unassembled WGS sequence"/>
</dbReference>
<evidence type="ECO:0000313" key="6">
    <source>
        <dbReference type="EMBL" id="MFC3979614.1"/>
    </source>
</evidence>
<feature type="DNA-binding region" description="H-T-H motif" evidence="4">
    <location>
        <begin position="53"/>
        <end position="72"/>
    </location>
</feature>
<evidence type="ECO:0000259" key="5">
    <source>
        <dbReference type="PROSITE" id="PS50977"/>
    </source>
</evidence>
<dbReference type="SUPFAM" id="SSF46689">
    <property type="entry name" value="Homeodomain-like"/>
    <property type="match status" value="1"/>
</dbReference>
<dbReference type="InterPro" id="IPR036271">
    <property type="entry name" value="Tet_transcr_reg_TetR-rel_C_sf"/>
</dbReference>
<dbReference type="RefSeq" id="WP_386188408.1">
    <property type="nucleotide sequence ID" value="NZ_JBHSBC010000003.1"/>
</dbReference>
<keyword evidence="1" id="KW-0805">Transcription regulation</keyword>
<gene>
    <name evidence="6" type="ORF">ACFOYY_05765</name>
</gene>
<reference evidence="7" key="1">
    <citation type="journal article" date="2019" name="Int. J. Syst. Evol. Microbiol.">
        <title>The Global Catalogue of Microorganisms (GCM) 10K type strain sequencing project: providing services to taxonomists for standard genome sequencing and annotation.</title>
        <authorList>
            <consortium name="The Broad Institute Genomics Platform"/>
            <consortium name="The Broad Institute Genome Sequencing Center for Infectious Disease"/>
            <person name="Wu L."/>
            <person name="Ma J."/>
        </authorList>
    </citation>
    <scope>NUCLEOTIDE SEQUENCE [LARGE SCALE GENOMIC DNA]</scope>
    <source>
        <strain evidence="7">TBRC 7912</strain>
    </source>
</reference>
<organism evidence="6 7">
    <name type="scientific">Streptosporangium jomthongense</name>
    <dbReference type="NCBI Taxonomy" id="1193683"/>
    <lineage>
        <taxon>Bacteria</taxon>
        <taxon>Bacillati</taxon>
        <taxon>Actinomycetota</taxon>
        <taxon>Actinomycetes</taxon>
        <taxon>Streptosporangiales</taxon>
        <taxon>Streptosporangiaceae</taxon>
        <taxon>Streptosporangium</taxon>
    </lineage>
</organism>
<comment type="caution">
    <text evidence="6">The sequence shown here is derived from an EMBL/GenBank/DDBJ whole genome shotgun (WGS) entry which is preliminary data.</text>
</comment>
<evidence type="ECO:0000256" key="3">
    <source>
        <dbReference type="ARBA" id="ARBA00023163"/>
    </source>
</evidence>
<dbReference type="InterPro" id="IPR001647">
    <property type="entry name" value="HTH_TetR"/>
</dbReference>
<evidence type="ECO:0000256" key="1">
    <source>
        <dbReference type="ARBA" id="ARBA00023015"/>
    </source>
</evidence>
<dbReference type="Gene3D" id="1.10.10.60">
    <property type="entry name" value="Homeodomain-like"/>
    <property type="match status" value="1"/>
</dbReference>
<dbReference type="InterPro" id="IPR050109">
    <property type="entry name" value="HTH-type_TetR-like_transc_reg"/>
</dbReference>
<feature type="domain" description="HTH tetR-type" evidence="5">
    <location>
        <begin position="30"/>
        <end position="90"/>
    </location>
</feature>
<name>A0ABV8EU94_9ACTN</name>
<keyword evidence="7" id="KW-1185">Reference proteome</keyword>
<evidence type="ECO:0000256" key="2">
    <source>
        <dbReference type="ARBA" id="ARBA00023125"/>
    </source>
</evidence>
<evidence type="ECO:0000256" key="4">
    <source>
        <dbReference type="PROSITE-ProRule" id="PRU00335"/>
    </source>
</evidence>